<evidence type="ECO:0000259" key="2">
    <source>
        <dbReference type="Pfam" id="PF05551"/>
    </source>
</evidence>
<name>A0A9P4LX05_9PEZI</name>
<dbReference type="Gene3D" id="3.90.75.10">
    <property type="entry name" value="Homing Intron 3 (I-ppo) Encoded Endonuclease, Chain A"/>
    <property type="match status" value="1"/>
</dbReference>
<accession>A0A9P4LX05</accession>
<reference evidence="3" key="1">
    <citation type="journal article" date="2020" name="Stud. Mycol.">
        <title>101 Dothideomycetes genomes: a test case for predicting lifestyles and emergence of pathogens.</title>
        <authorList>
            <person name="Haridas S."/>
            <person name="Albert R."/>
            <person name="Binder M."/>
            <person name="Bloem J."/>
            <person name="Labutti K."/>
            <person name="Salamov A."/>
            <person name="Andreopoulos B."/>
            <person name="Baker S."/>
            <person name="Barry K."/>
            <person name="Bills G."/>
            <person name="Bluhm B."/>
            <person name="Cannon C."/>
            <person name="Castanera R."/>
            <person name="Culley D."/>
            <person name="Daum C."/>
            <person name="Ezra D."/>
            <person name="Gonzalez J."/>
            <person name="Henrissat B."/>
            <person name="Kuo A."/>
            <person name="Liang C."/>
            <person name="Lipzen A."/>
            <person name="Lutzoni F."/>
            <person name="Magnuson J."/>
            <person name="Mondo S."/>
            <person name="Nolan M."/>
            <person name="Ohm R."/>
            <person name="Pangilinan J."/>
            <person name="Park H.-J."/>
            <person name="Ramirez L."/>
            <person name="Alfaro M."/>
            <person name="Sun H."/>
            <person name="Tritt A."/>
            <person name="Yoshinaga Y."/>
            <person name="Zwiers L.-H."/>
            <person name="Turgeon B."/>
            <person name="Goodwin S."/>
            <person name="Spatafora J."/>
            <person name="Crous P."/>
            <person name="Grigoriev I."/>
        </authorList>
    </citation>
    <scope>NUCLEOTIDE SEQUENCE</scope>
    <source>
        <strain evidence="3">CBS 121410</strain>
    </source>
</reference>
<feature type="compositionally biased region" description="Polar residues" evidence="1">
    <location>
        <begin position="734"/>
        <end position="778"/>
    </location>
</feature>
<dbReference type="OrthoDB" id="10251048at2759"/>
<dbReference type="AlphaFoldDB" id="A0A9P4LX05"/>
<feature type="compositionally biased region" description="Polar residues" evidence="1">
    <location>
        <begin position="48"/>
        <end position="58"/>
    </location>
</feature>
<feature type="region of interest" description="Disordered" evidence="1">
    <location>
        <begin position="853"/>
        <end position="874"/>
    </location>
</feature>
<evidence type="ECO:0000313" key="4">
    <source>
        <dbReference type="Proteomes" id="UP000799776"/>
    </source>
</evidence>
<feature type="compositionally biased region" description="Basic and acidic residues" evidence="1">
    <location>
        <begin position="359"/>
        <end position="372"/>
    </location>
</feature>
<protein>
    <recommendedName>
        <fullName evidence="2">Zinc-binding loop region of homing endonuclease domain-containing protein</fullName>
    </recommendedName>
</protein>
<feature type="compositionally biased region" description="Basic and acidic residues" evidence="1">
    <location>
        <begin position="711"/>
        <end position="720"/>
    </location>
</feature>
<keyword evidence="4" id="KW-1185">Reference proteome</keyword>
<feature type="compositionally biased region" description="Low complexity" evidence="1">
    <location>
        <begin position="505"/>
        <end position="514"/>
    </location>
</feature>
<feature type="region of interest" description="Disordered" evidence="1">
    <location>
        <begin position="711"/>
        <end position="778"/>
    </location>
</feature>
<sequence>MSQTSGSQKTDLCVSERGIDDWLYSSSTSQEIVEAISSPQASKEAKTPGQSSKISSPSKRALAIEATRARKEYLMYEMSTNDKTRIQNRVNKFLDLLGPQVEEDECWLHPDPSKYPKNQSVSVSAYLKDLRGSGQKIINVHIGTLIMLLDDNMTTEQKTGYINDKWELSHLCGNWLCCNTRHHVQESHKINVGRKPCHARRQVCFHEPKCILGRQVKDKLEAGQTRLNSWPKKTNLTDTGAKMSESNSATFPMTMEKCAAAAESTSWKATPTLEKTPEHDDDVPEVVEDSSLTATPTLKDEPEHDDAFTKTMKNASAVAIVTEWVAERSDTSLSSSVKALMARWYPPTPSQELKRGRHQHYDRERKEQIDARRQKKRARRLAADRQRRRLTDIYDPQTKEYPAAPPWYVPRWPRLKDRKGKPRRQDTFSHIQVVTRHDTTAYDNTTLSFGAPSFKHIATDVEVASLRSSSTTSTSHSTTVAESGHTFAEMTKAQARYQAPPASRPTTLGTGLLKLKPKPKSRARNWHALDLSDVDSHDSPPGSPAPIGPTSSQRYKPNGRDTASGQKGRQARPETPDSTEQIGSMDEIVDVFGGRLPDPIFLRAQTGENHGDIQYIQHPNWDVSAHQWSETSFEWLELGRYSCSRKLINGFITPVKTLTVARPHARPHSLRYFCELAEEHEQVLKTQPLTAFKTEETPVQPHSHMDEPWIHQQDQQERPKFPFGSVSHEPNRYDSLSTASGASTQDTGFPTLGSLSQKGPSSYTKAKPSQQQSRQISTFSDLESLTEEPFERLPHSSRIQLPWREKAGQQPVHQSNNHFSGIMDMHYNFPLKDDVAKMPGMPVLRSFLVDANDDQEQSPTTMRRRPVVPQETQRVRDMTWPTKEKVNTNAADSGPFPQHFPELHEPTPTRDQIPEYLSKLMESERRADLSPVQLPYRVTGPVAQNTPASTNQSSTSTVVQSQFTFHFPYNGSATPMMGGVHQPQAHRLTPSSTSLVTNGEPEPGYEDRLVSIYKPPGDVIPPTKQDFNGAFFQDIEEPTNPYRGMSAEERLDKWWTSGLMTQRHDDWTKTLHMPAPPGLSHPYNIGASRLLLPLYETFEAYVHGGKDRHRYDYFARFGPPPEWCIDKSAKRNDSMFGEDWGEPPKRIGRDPRYRPTFHKPRYTVFEDQEVWWNNSRSKYDRFRGE</sequence>
<dbReference type="Proteomes" id="UP000799776">
    <property type="component" value="Unassembled WGS sequence"/>
</dbReference>
<dbReference type="InterPro" id="IPR044925">
    <property type="entry name" value="His-Me_finger_sf"/>
</dbReference>
<dbReference type="EMBL" id="ML978713">
    <property type="protein sequence ID" value="KAF2090101.1"/>
    <property type="molecule type" value="Genomic_DNA"/>
</dbReference>
<evidence type="ECO:0000313" key="3">
    <source>
        <dbReference type="EMBL" id="KAF2090101.1"/>
    </source>
</evidence>
<feature type="domain" description="Zinc-binding loop region of homing endonuclease" evidence="2">
    <location>
        <begin position="106"/>
        <end position="219"/>
    </location>
</feature>
<feature type="region of interest" description="Disordered" evidence="1">
    <location>
        <begin position="466"/>
        <end position="485"/>
    </location>
</feature>
<feature type="region of interest" description="Disordered" evidence="1">
    <location>
        <begin position="347"/>
        <end position="384"/>
    </location>
</feature>
<feature type="region of interest" description="Disordered" evidence="1">
    <location>
        <begin position="262"/>
        <end position="285"/>
    </location>
</feature>
<feature type="compositionally biased region" description="Basic residues" evidence="1">
    <location>
        <begin position="515"/>
        <end position="525"/>
    </location>
</feature>
<dbReference type="InterPro" id="IPR008704">
    <property type="entry name" value="Endonuclease_Zinc-binding_loop"/>
</dbReference>
<dbReference type="Pfam" id="PF05551">
    <property type="entry name" value="zf-His_Me_endon"/>
    <property type="match status" value="1"/>
</dbReference>
<dbReference type="InterPro" id="IPR044930">
    <property type="entry name" value="Homing_endonuclease_His-Me"/>
</dbReference>
<organism evidence="3 4">
    <name type="scientific">Saccharata proteae CBS 121410</name>
    <dbReference type="NCBI Taxonomy" id="1314787"/>
    <lineage>
        <taxon>Eukaryota</taxon>
        <taxon>Fungi</taxon>
        <taxon>Dikarya</taxon>
        <taxon>Ascomycota</taxon>
        <taxon>Pezizomycotina</taxon>
        <taxon>Dothideomycetes</taxon>
        <taxon>Dothideomycetes incertae sedis</taxon>
        <taxon>Botryosphaeriales</taxon>
        <taxon>Saccharataceae</taxon>
        <taxon>Saccharata</taxon>
    </lineage>
</organism>
<gene>
    <name evidence="3" type="ORF">K490DRAFT_62978</name>
</gene>
<feature type="compositionally biased region" description="Polar residues" evidence="1">
    <location>
        <begin position="549"/>
        <end position="567"/>
    </location>
</feature>
<feature type="compositionally biased region" description="Low complexity" evidence="1">
    <location>
        <begin position="468"/>
        <end position="479"/>
    </location>
</feature>
<comment type="caution">
    <text evidence="3">The sequence shown here is derived from an EMBL/GenBank/DDBJ whole genome shotgun (WGS) entry which is preliminary data.</text>
</comment>
<feature type="region of interest" description="Disordered" evidence="1">
    <location>
        <begin position="493"/>
        <end position="583"/>
    </location>
</feature>
<feature type="region of interest" description="Disordered" evidence="1">
    <location>
        <begin position="35"/>
        <end position="60"/>
    </location>
</feature>
<dbReference type="GO" id="GO:0004519">
    <property type="term" value="F:endonuclease activity"/>
    <property type="evidence" value="ECO:0007669"/>
    <property type="project" value="InterPro"/>
</dbReference>
<proteinExistence type="predicted"/>
<dbReference type="SUPFAM" id="SSF54060">
    <property type="entry name" value="His-Me finger endonucleases"/>
    <property type="match status" value="1"/>
</dbReference>
<evidence type="ECO:0000256" key="1">
    <source>
        <dbReference type="SAM" id="MobiDB-lite"/>
    </source>
</evidence>